<feature type="non-terminal residue" evidence="3">
    <location>
        <position position="435"/>
    </location>
</feature>
<evidence type="ECO:0000313" key="3">
    <source>
        <dbReference type="EMBL" id="PNF32612.1"/>
    </source>
</evidence>
<evidence type="ECO:0000313" key="4">
    <source>
        <dbReference type="Proteomes" id="UP000235965"/>
    </source>
</evidence>
<dbReference type="InterPro" id="IPR036875">
    <property type="entry name" value="Znf_CCHC_sf"/>
</dbReference>
<feature type="domain" description="Pre-C2HC" evidence="2">
    <location>
        <begin position="288"/>
        <end position="355"/>
    </location>
</feature>
<keyword evidence="4" id="KW-1185">Reference proteome</keyword>
<dbReference type="OrthoDB" id="10035396at2759"/>
<comment type="caution">
    <text evidence="3">The sequence shown here is derived from an EMBL/GenBank/DDBJ whole genome shotgun (WGS) entry which is preliminary data.</text>
</comment>
<dbReference type="STRING" id="105785.A0A2J7QVK3"/>
<dbReference type="SUPFAM" id="SSF57756">
    <property type="entry name" value="Retrovirus zinc finger-like domains"/>
    <property type="match status" value="1"/>
</dbReference>
<dbReference type="EMBL" id="NEVH01009902">
    <property type="protein sequence ID" value="PNF32612.1"/>
    <property type="molecule type" value="Genomic_DNA"/>
</dbReference>
<proteinExistence type="predicted"/>
<sequence length="435" mass="48223">MAGASVPGYHAFWTEKRASLQAEYKENVKQYPAADEHYRRLFKIICDIEDVASFTPATIGESAEWAAIINAAEESREGYCKALKGKILFSALYGTYTVTLNDLKSLVKARTSEATKTQTKPSQEEDFKEVRRRKRQSTTESAPTSKKAAAATGNTKTKEVPTRNYFAPLRVTTMDTDSAGDGATALEEGSTTLEVDTSGRAGRPPPIIITTTVNLIQLQKQLKNVVSGDFEFRNTKSGTRVITKSMADFEAVKSYLSNNKLSYFTFFPKSLKPIKAVIRHLPHNTPAEDISEGLVTLGFDVVSVKQMTTTRGSPSEGRISRNLPLFLITLPRTAKSQDIFKLNNLCHISIRVEAYRAQSGLTQCHNCQQFGHVWANCKQPPRCMWCGGGHLHRECPEKENATSTPACCNCELKDGEKPHPANYRGCSHAKEELQK</sequence>
<feature type="region of interest" description="Disordered" evidence="1">
    <location>
        <begin position="111"/>
        <end position="163"/>
    </location>
</feature>
<dbReference type="Pfam" id="PF07530">
    <property type="entry name" value="PRE_C2HC"/>
    <property type="match status" value="1"/>
</dbReference>
<organism evidence="3 4">
    <name type="scientific">Cryptotermes secundus</name>
    <dbReference type="NCBI Taxonomy" id="105785"/>
    <lineage>
        <taxon>Eukaryota</taxon>
        <taxon>Metazoa</taxon>
        <taxon>Ecdysozoa</taxon>
        <taxon>Arthropoda</taxon>
        <taxon>Hexapoda</taxon>
        <taxon>Insecta</taxon>
        <taxon>Pterygota</taxon>
        <taxon>Neoptera</taxon>
        <taxon>Polyneoptera</taxon>
        <taxon>Dictyoptera</taxon>
        <taxon>Blattodea</taxon>
        <taxon>Blattoidea</taxon>
        <taxon>Termitoidae</taxon>
        <taxon>Kalotermitidae</taxon>
        <taxon>Cryptotermitinae</taxon>
        <taxon>Cryptotermes</taxon>
    </lineage>
</organism>
<dbReference type="InParanoid" id="A0A2J7QVK3"/>
<feature type="compositionally biased region" description="Polar residues" evidence="1">
    <location>
        <begin position="112"/>
        <end position="121"/>
    </location>
</feature>
<feature type="compositionally biased region" description="Low complexity" evidence="1">
    <location>
        <begin position="138"/>
        <end position="155"/>
    </location>
</feature>
<dbReference type="AlphaFoldDB" id="A0A2J7QVK3"/>
<evidence type="ECO:0000259" key="2">
    <source>
        <dbReference type="Pfam" id="PF07530"/>
    </source>
</evidence>
<dbReference type="Gene3D" id="4.10.60.10">
    <property type="entry name" value="Zinc finger, CCHC-type"/>
    <property type="match status" value="1"/>
</dbReference>
<dbReference type="GO" id="GO:0008270">
    <property type="term" value="F:zinc ion binding"/>
    <property type="evidence" value="ECO:0007669"/>
    <property type="project" value="InterPro"/>
</dbReference>
<dbReference type="InterPro" id="IPR006579">
    <property type="entry name" value="Pre_C2HC_dom"/>
</dbReference>
<dbReference type="Proteomes" id="UP000235965">
    <property type="component" value="Unassembled WGS sequence"/>
</dbReference>
<name>A0A2J7QVK3_9NEOP</name>
<evidence type="ECO:0000256" key="1">
    <source>
        <dbReference type="SAM" id="MobiDB-lite"/>
    </source>
</evidence>
<gene>
    <name evidence="3" type="ORF">B7P43_G18090</name>
</gene>
<reference evidence="3 4" key="1">
    <citation type="submission" date="2017-12" db="EMBL/GenBank/DDBJ databases">
        <title>Hemimetabolous genomes reveal molecular basis of termite eusociality.</title>
        <authorList>
            <person name="Harrison M.C."/>
            <person name="Jongepier E."/>
            <person name="Robertson H.M."/>
            <person name="Arning N."/>
            <person name="Bitard-Feildel T."/>
            <person name="Chao H."/>
            <person name="Childers C.P."/>
            <person name="Dinh H."/>
            <person name="Doddapaneni H."/>
            <person name="Dugan S."/>
            <person name="Gowin J."/>
            <person name="Greiner C."/>
            <person name="Han Y."/>
            <person name="Hu H."/>
            <person name="Hughes D.S.T."/>
            <person name="Huylmans A.-K."/>
            <person name="Kemena C."/>
            <person name="Kremer L.P.M."/>
            <person name="Lee S.L."/>
            <person name="Lopez-Ezquerra A."/>
            <person name="Mallet L."/>
            <person name="Monroy-Kuhn J.M."/>
            <person name="Moser A."/>
            <person name="Murali S.C."/>
            <person name="Muzny D.M."/>
            <person name="Otani S."/>
            <person name="Piulachs M.-D."/>
            <person name="Poelchau M."/>
            <person name="Qu J."/>
            <person name="Schaub F."/>
            <person name="Wada-Katsumata A."/>
            <person name="Worley K.C."/>
            <person name="Xie Q."/>
            <person name="Ylla G."/>
            <person name="Poulsen M."/>
            <person name="Gibbs R.A."/>
            <person name="Schal C."/>
            <person name="Richards S."/>
            <person name="Belles X."/>
            <person name="Korb J."/>
            <person name="Bornberg-Bauer E."/>
        </authorList>
    </citation>
    <scope>NUCLEOTIDE SEQUENCE [LARGE SCALE GENOMIC DNA]</scope>
    <source>
        <tissue evidence="3">Whole body</tissue>
    </source>
</reference>
<accession>A0A2J7QVK3</accession>
<dbReference type="GO" id="GO:0003676">
    <property type="term" value="F:nucleic acid binding"/>
    <property type="evidence" value="ECO:0007669"/>
    <property type="project" value="InterPro"/>
</dbReference>
<protein>
    <recommendedName>
        <fullName evidence="2">Pre-C2HC domain-containing protein</fullName>
    </recommendedName>
</protein>